<feature type="region of interest" description="Disordered" evidence="1">
    <location>
        <begin position="1"/>
        <end position="83"/>
    </location>
</feature>
<name>A0A1I7TSV7_9PELO</name>
<feature type="compositionally biased region" description="Polar residues" evidence="1">
    <location>
        <begin position="22"/>
        <end position="37"/>
    </location>
</feature>
<protein>
    <submittedName>
        <fullName evidence="3">UBAP2</fullName>
    </submittedName>
</protein>
<evidence type="ECO:0000256" key="1">
    <source>
        <dbReference type="SAM" id="MobiDB-lite"/>
    </source>
</evidence>
<dbReference type="AlphaFoldDB" id="A0A1I7TSV7"/>
<organism evidence="2 3">
    <name type="scientific">Caenorhabditis tropicalis</name>
    <dbReference type="NCBI Taxonomy" id="1561998"/>
    <lineage>
        <taxon>Eukaryota</taxon>
        <taxon>Metazoa</taxon>
        <taxon>Ecdysozoa</taxon>
        <taxon>Nematoda</taxon>
        <taxon>Chromadorea</taxon>
        <taxon>Rhabditida</taxon>
        <taxon>Rhabditina</taxon>
        <taxon>Rhabditomorpha</taxon>
        <taxon>Rhabditoidea</taxon>
        <taxon>Rhabditidae</taxon>
        <taxon>Peloderinae</taxon>
        <taxon>Caenorhabditis</taxon>
    </lineage>
</organism>
<dbReference type="WBParaSite" id="Csp11.Scaffold629.g11435.t1">
    <property type="protein sequence ID" value="Csp11.Scaffold629.g11435.t1"/>
    <property type="gene ID" value="Csp11.Scaffold629.g11435"/>
</dbReference>
<evidence type="ECO:0000313" key="2">
    <source>
        <dbReference type="Proteomes" id="UP000095282"/>
    </source>
</evidence>
<keyword evidence="2" id="KW-1185">Reference proteome</keyword>
<reference evidence="3" key="1">
    <citation type="submission" date="2016-11" db="UniProtKB">
        <authorList>
            <consortium name="WormBaseParasite"/>
        </authorList>
    </citation>
    <scope>IDENTIFICATION</scope>
</reference>
<accession>A0A1I7TSV7</accession>
<sequence length="115" mass="12246">MLFGRTLAPGGKPQAAEKDQDTSQPGPSGLRASQPSSAGEDEQNQRRLDNEAATREAEKRAPQIPATSRRASQESLGVSSISSLPGFLSPHGISAPAALVQEMMPKAVIMFFSYY</sequence>
<proteinExistence type="predicted"/>
<evidence type="ECO:0000313" key="3">
    <source>
        <dbReference type="WBParaSite" id="Csp11.Scaffold629.g11435.t1"/>
    </source>
</evidence>
<dbReference type="Proteomes" id="UP000095282">
    <property type="component" value="Unplaced"/>
</dbReference>
<feature type="compositionally biased region" description="Basic and acidic residues" evidence="1">
    <location>
        <begin position="43"/>
        <end position="61"/>
    </location>
</feature>
<feature type="compositionally biased region" description="Polar residues" evidence="1">
    <location>
        <begin position="65"/>
        <end position="83"/>
    </location>
</feature>